<keyword evidence="2" id="KW-1185">Reference proteome</keyword>
<accession>M0BYJ6</accession>
<organism evidence="1 2">
    <name type="scientific">Haloterrigena salina JCM 13891</name>
    <dbReference type="NCBI Taxonomy" id="1227488"/>
    <lineage>
        <taxon>Archaea</taxon>
        <taxon>Methanobacteriati</taxon>
        <taxon>Methanobacteriota</taxon>
        <taxon>Stenosarchaea group</taxon>
        <taxon>Halobacteria</taxon>
        <taxon>Halobacteriales</taxon>
        <taxon>Natrialbaceae</taxon>
        <taxon>Haloterrigena</taxon>
    </lineage>
</organism>
<comment type="caution">
    <text evidence="1">The sequence shown here is derived from an EMBL/GenBank/DDBJ whole genome shotgun (WGS) entry which is preliminary data.</text>
</comment>
<sequence length="132" mass="14134">MGQRGASKEEHTLEVDLEDRVPVVLADLLEPISAVVHPEQADAGVVDQRVDPAELVDRSVDDLFDGVGIADVRGNDERFTDRSAAISVMRSSSRAVRTTRAPSAANRSTIALPRPRLAPVTTMTSSANAGMR</sequence>
<evidence type="ECO:0000313" key="1">
    <source>
        <dbReference type="EMBL" id="ELZ15162.1"/>
    </source>
</evidence>
<reference evidence="1 2" key="1">
    <citation type="journal article" date="2014" name="PLoS Genet.">
        <title>Phylogenetically driven sequencing of extremely halophilic archaea reveals strategies for static and dynamic osmo-response.</title>
        <authorList>
            <person name="Becker E.A."/>
            <person name="Seitzer P.M."/>
            <person name="Tritt A."/>
            <person name="Larsen D."/>
            <person name="Krusor M."/>
            <person name="Yao A.I."/>
            <person name="Wu D."/>
            <person name="Madern D."/>
            <person name="Eisen J.A."/>
            <person name="Darling A.E."/>
            <person name="Facciotti M.T."/>
        </authorList>
    </citation>
    <scope>NUCLEOTIDE SEQUENCE [LARGE SCALE GENOMIC DNA]</scope>
    <source>
        <strain evidence="1 2">JCM 13891</strain>
    </source>
</reference>
<gene>
    <name evidence="1" type="ORF">C477_18280</name>
</gene>
<dbReference type="AlphaFoldDB" id="M0BYJ6"/>
<name>M0BYJ6_9EURY</name>
<evidence type="ECO:0000313" key="2">
    <source>
        <dbReference type="Proteomes" id="UP000011657"/>
    </source>
</evidence>
<dbReference type="PATRIC" id="fig|1227488.3.peg.3663"/>
<dbReference type="EMBL" id="AOIS01000058">
    <property type="protein sequence ID" value="ELZ15162.1"/>
    <property type="molecule type" value="Genomic_DNA"/>
</dbReference>
<proteinExistence type="predicted"/>
<protein>
    <submittedName>
        <fullName evidence="1">Uncharacterized protein</fullName>
    </submittedName>
</protein>
<dbReference type="Proteomes" id="UP000011657">
    <property type="component" value="Unassembled WGS sequence"/>
</dbReference>